<organism evidence="4 5">
    <name type="scientific">Niallia oryzisoli</name>
    <dbReference type="NCBI Taxonomy" id="1737571"/>
    <lineage>
        <taxon>Bacteria</taxon>
        <taxon>Bacillati</taxon>
        <taxon>Bacillota</taxon>
        <taxon>Bacilli</taxon>
        <taxon>Bacillales</taxon>
        <taxon>Bacillaceae</taxon>
        <taxon>Niallia</taxon>
    </lineage>
</organism>
<evidence type="ECO:0000256" key="1">
    <source>
        <dbReference type="SAM" id="MobiDB-lite"/>
    </source>
</evidence>
<evidence type="ECO:0000313" key="5">
    <source>
        <dbReference type="Proteomes" id="UP001357223"/>
    </source>
</evidence>
<keyword evidence="2" id="KW-1133">Transmembrane helix</keyword>
<reference evidence="4 5" key="1">
    <citation type="submission" date="2023-10" db="EMBL/GenBank/DDBJ databases">
        <title>Niallia locisalis sp.nov. isolated from a salt pond sample.</title>
        <authorList>
            <person name="Li X.-J."/>
            <person name="Dong L."/>
        </authorList>
    </citation>
    <scope>NUCLEOTIDE SEQUENCE [LARGE SCALE GENOMIC DNA]</scope>
    <source>
        <strain evidence="4 5">DSM 29761</strain>
    </source>
</reference>
<dbReference type="RefSeq" id="WP_338451763.1">
    <property type="nucleotide sequence ID" value="NZ_CP137640.1"/>
</dbReference>
<protein>
    <submittedName>
        <fullName evidence="4">LysM peptidoglycan-binding domain-containing protein</fullName>
    </submittedName>
</protein>
<dbReference type="SUPFAM" id="SSF54106">
    <property type="entry name" value="LysM domain"/>
    <property type="match status" value="1"/>
</dbReference>
<accession>A0ABZ2CIL1</accession>
<keyword evidence="2" id="KW-0812">Transmembrane</keyword>
<keyword evidence="5" id="KW-1185">Reference proteome</keyword>
<gene>
    <name evidence="4" type="ORF">R4Z09_07795</name>
</gene>
<feature type="compositionally biased region" description="Acidic residues" evidence="1">
    <location>
        <begin position="127"/>
        <end position="137"/>
    </location>
</feature>
<evidence type="ECO:0000313" key="4">
    <source>
        <dbReference type="EMBL" id="WVX82868.1"/>
    </source>
</evidence>
<dbReference type="PROSITE" id="PS51782">
    <property type="entry name" value="LYSM"/>
    <property type="match status" value="1"/>
</dbReference>
<feature type="compositionally biased region" description="Basic and acidic residues" evidence="1">
    <location>
        <begin position="1"/>
        <end position="13"/>
    </location>
</feature>
<keyword evidence="2" id="KW-0472">Membrane</keyword>
<dbReference type="SMART" id="SM00257">
    <property type="entry name" value="LysM"/>
    <property type="match status" value="1"/>
</dbReference>
<feature type="region of interest" description="Disordered" evidence="1">
    <location>
        <begin position="1"/>
        <end position="42"/>
    </location>
</feature>
<feature type="transmembrane region" description="Helical" evidence="2">
    <location>
        <begin position="56"/>
        <end position="75"/>
    </location>
</feature>
<evidence type="ECO:0000256" key="2">
    <source>
        <dbReference type="SAM" id="Phobius"/>
    </source>
</evidence>
<dbReference type="InterPro" id="IPR018392">
    <property type="entry name" value="LysM"/>
</dbReference>
<name>A0ABZ2CIL1_9BACI</name>
<proteinExistence type="predicted"/>
<evidence type="ECO:0000259" key="3">
    <source>
        <dbReference type="PROSITE" id="PS51782"/>
    </source>
</evidence>
<dbReference type="EMBL" id="CP137640">
    <property type="protein sequence ID" value="WVX82868.1"/>
    <property type="molecule type" value="Genomic_DNA"/>
</dbReference>
<dbReference type="CDD" id="cd00118">
    <property type="entry name" value="LysM"/>
    <property type="match status" value="1"/>
</dbReference>
<dbReference type="InterPro" id="IPR036779">
    <property type="entry name" value="LysM_dom_sf"/>
</dbReference>
<sequence>MNKEDPYRDQVERRRQRITPANFEEGQVVEREELPPRSRVHQQKRKKNKWKLKYPIIRLLVLFFILLPITIFSIYSTIAKNKIGDSEPAVGESTDGFEVIDIEDSKDTNTIIEDPAEEKDNSQKIEEDTEEESDATENEQNAGEIDEGLKQQDMDVPSTDVSSLLDESKNSSNHSVPKDTVYHTVKPGETIFRISMKYYQSKAGIETIKETNGLSTNEIRVGQVLIIPFNK</sequence>
<feature type="domain" description="LysM" evidence="3">
    <location>
        <begin position="181"/>
        <end position="227"/>
    </location>
</feature>
<dbReference type="Pfam" id="PF01476">
    <property type="entry name" value="LysM"/>
    <property type="match status" value="1"/>
</dbReference>
<dbReference type="Proteomes" id="UP001357223">
    <property type="component" value="Chromosome"/>
</dbReference>
<feature type="region of interest" description="Disordered" evidence="1">
    <location>
        <begin position="84"/>
        <end position="180"/>
    </location>
</feature>
<dbReference type="Gene3D" id="3.10.350.10">
    <property type="entry name" value="LysM domain"/>
    <property type="match status" value="1"/>
</dbReference>